<protein>
    <submittedName>
        <fullName evidence="2">Uncharacterized protein</fullName>
    </submittedName>
</protein>
<dbReference type="EMBL" id="JANPWB010000006">
    <property type="protein sequence ID" value="KAJ1174814.1"/>
    <property type="molecule type" value="Genomic_DNA"/>
</dbReference>
<proteinExistence type="predicted"/>
<comment type="caution">
    <text evidence="2">The sequence shown here is derived from an EMBL/GenBank/DDBJ whole genome shotgun (WGS) entry which is preliminary data.</text>
</comment>
<dbReference type="AlphaFoldDB" id="A0AAV7TE28"/>
<name>A0AAV7TE28_PLEWA</name>
<sequence>MAASSGSVGEPRRKVAAVTAHHNTTSDPSRCCVVVCPRAAAREEAAWGWAEVRRWRATLSECHAWRRSSDCCEAQRGMLCDWPAAYPGVRCGVP</sequence>
<evidence type="ECO:0000313" key="2">
    <source>
        <dbReference type="EMBL" id="KAJ1174814.1"/>
    </source>
</evidence>
<keyword evidence="3" id="KW-1185">Reference proteome</keyword>
<reference evidence="2" key="1">
    <citation type="journal article" date="2022" name="bioRxiv">
        <title>Sequencing and chromosome-scale assembly of the giantPleurodeles waltlgenome.</title>
        <authorList>
            <person name="Brown T."/>
            <person name="Elewa A."/>
            <person name="Iarovenko S."/>
            <person name="Subramanian E."/>
            <person name="Araus A.J."/>
            <person name="Petzold A."/>
            <person name="Susuki M."/>
            <person name="Suzuki K.-i.T."/>
            <person name="Hayashi T."/>
            <person name="Toyoda A."/>
            <person name="Oliveira C."/>
            <person name="Osipova E."/>
            <person name="Leigh N.D."/>
            <person name="Simon A."/>
            <person name="Yun M.H."/>
        </authorList>
    </citation>
    <scope>NUCLEOTIDE SEQUENCE</scope>
    <source>
        <strain evidence="2">20211129_DDA</strain>
        <tissue evidence="2">Liver</tissue>
    </source>
</reference>
<gene>
    <name evidence="2" type="ORF">NDU88_000105</name>
</gene>
<evidence type="ECO:0000313" key="3">
    <source>
        <dbReference type="Proteomes" id="UP001066276"/>
    </source>
</evidence>
<dbReference type="Proteomes" id="UP001066276">
    <property type="component" value="Chromosome 3_2"/>
</dbReference>
<organism evidence="2 3">
    <name type="scientific">Pleurodeles waltl</name>
    <name type="common">Iberian ribbed newt</name>
    <dbReference type="NCBI Taxonomy" id="8319"/>
    <lineage>
        <taxon>Eukaryota</taxon>
        <taxon>Metazoa</taxon>
        <taxon>Chordata</taxon>
        <taxon>Craniata</taxon>
        <taxon>Vertebrata</taxon>
        <taxon>Euteleostomi</taxon>
        <taxon>Amphibia</taxon>
        <taxon>Batrachia</taxon>
        <taxon>Caudata</taxon>
        <taxon>Salamandroidea</taxon>
        <taxon>Salamandridae</taxon>
        <taxon>Pleurodelinae</taxon>
        <taxon>Pleurodeles</taxon>
    </lineage>
</organism>
<accession>A0AAV7TE28</accession>
<feature type="region of interest" description="Disordered" evidence="1">
    <location>
        <begin position="1"/>
        <end position="27"/>
    </location>
</feature>
<evidence type="ECO:0000256" key="1">
    <source>
        <dbReference type="SAM" id="MobiDB-lite"/>
    </source>
</evidence>